<dbReference type="EMBL" id="BNJQ01000042">
    <property type="protein sequence ID" value="GHP12442.1"/>
    <property type="molecule type" value="Genomic_DNA"/>
</dbReference>
<proteinExistence type="predicted"/>
<reference evidence="1" key="1">
    <citation type="submission" date="2020-10" db="EMBL/GenBank/DDBJ databases">
        <title>Unveiling of a novel bifunctional photoreceptor, Dualchrome1, isolated from a cosmopolitan green alga.</title>
        <authorList>
            <person name="Suzuki S."/>
            <person name="Kawachi M."/>
        </authorList>
    </citation>
    <scope>NUCLEOTIDE SEQUENCE</scope>
    <source>
        <strain evidence="1">NIES 2893</strain>
    </source>
</reference>
<organism evidence="1 2">
    <name type="scientific">Pycnococcus provasolii</name>
    <dbReference type="NCBI Taxonomy" id="41880"/>
    <lineage>
        <taxon>Eukaryota</taxon>
        <taxon>Viridiplantae</taxon>
        <taxon>Chlorophyta</taxon>
        <taxon>Pseudoscourfieldiophyceae</taxon>
        <taxon>Pseudoscourfieldiales</taxon>
        <taxon>Pycnococcaceae</taxon>
        <taxon>Pycnococcus</taxon>
    </lineage>
</organism>
<evidence type="ECO:0000313" key="1">
    <source>
        <dbReference type="EMBL" id="GHP12442.1"/>
    </source>
</evidence>
<sequence length="188" mass="19294">MPTMAGSVSAPSGAQASLVVKLLLDKVDAKSVNAPRLRYELRRAVASSTAPPLAISKVAVGDLRMGDGGALNLDLAALFDTEAPAKVFGGKIAGDASAVFLNVAAPHVRLLLSNDVRRLKVVDVKLNSKSTTGVVAKKSASKENGFPTWAGVITAVGAFVTIGAATACVVRKPPAEPSPPPRDFTNPL</sequence>
<gene>
    <name evidence="1" type="ORF">PPROV_001117000</name>
</gene>
<protein>
    <submittedName>
        <fullName evidence="1">Uncharacterized protein</fullName>
    </submittedName>
</protein>
<evidence type="ECO:0000313" key="2">
    <source>
        <dbReference type="Proteomes" id="UP000660262"/>
    </source>
</evidence>
<accession>A0A830HYW8</accession>
<name>A0A830HYW8_9CHLO</name>
<dbReference type="AlphaFoldDB" id="A0A830HYW8"/>
<keyword evidence="2" id="KW-1185">Reference proteome</keyword>
<comment type="caution">
    <text evidence="1">The sequence shown here is derived from an EMBL/GenBank/DDBJ whole genome shotgun (WGS) entry which is preliminary data.</text>
</comment>
<dbReference type="Proteomes" id="UP000660262">
    <property type="component" value="Unassembled WGS sequence"/>
</dbReference>